<comment type="caution">
    <text evidence="2">The sequence shown here is derived from an EMBL/GenBank/DDBJ whole genome shotgun (WGS) entry which is preliminary data.</text>
</comment>
<dbReference type="Proteomes" id="UP000239002">
    <property type="component" value="Unassembled WGS sequence"/>
</dbReference>
<evidence type="ECO:0000313" key="2">
    <source>
        <dbReference type="EMBL" id="PPK93313.1"/>
    </source>
</evidence>
<dbReference type="InterPro" id="IPR011042">
    <property type="entry name" value="6-blade_b-propeller_TolB-like"/>
</dbReference>
<dbReference type="SUPFAM" id="SSF50952">
    <property type="entry name" value="Soluble quinoprotein glucose dehydrogenase"/>
    <property type="match status" value="1"/>
</dbReference>
<dbReference type="RefSeq" id="WP_104516266.1">
    <property type="nucleotide sequence ID" value="NZ_MQVW01000012.1"/>
</dbReference>
<dbReference type="InterPro" id="IPR011041">
    <property type="entry name" value="Quinoprot_gluc/sorb_DH_b-prop"/>
</dbReference>
<dbReference type="EMBL" id="PTJE01000007">
    <property type="protein sequence ID" value="PPK93313.1"/>
    <property type="molecule type" value="Genomic_DNA"/>
</dbReference>
<feature type="domain" description="Glucose/Sorbosone dehydrogenase" evidence="1">
    <location>
        <begin position="70"/>
        <end position="389"/>
    </location>
</feature>
<evidence type="ECO:0000259" key="1">
    <source>
        <dbReference type="Pfam" id="PF07995"/>
    </source>
</evidence>
<reference evidence="2 3" key="1">
    <citation type="submission" date="2018-02" db="EMBL/GenBank/DDBJ databases">
        <title>Genomic Encyclopedia of Archaeal and Bacterial Type Strains, Phase II (KMG-II): from individual species to whole genera.</title>
        <authorList>
            <person name="Goeker M."/>
        </authorList>
    </citation>
    <scope>NUCLEOTIDE SEQUENCE [LARGE SCALE GENOMIC DNA]</scope>
    <source>
        <strain evidence="2 3">DSM 16809</strain>
    </source>
</reference>
<gene>
    <name evidence="2" type="ORF">LY01_02598</name>
</gene>
<evidence type="ECO:0000313" key="3">
    <source>
        <dbReference type="Proteomes" id="UP000239002"/>
    </source>
</evidence>
<dbReference type="Gene3D" id="2.120.10.30">
    <property type="entry name" value="TolB, C-terminal domain"/>
    <property type="match status" value="1"/>
</dbReference>
<accession>A0A2S6IGI0</accession>
<proteinExistence type="predicted"/>
<name>A0A2S6IGI0_9FLAO</name>
<dbReference type="PANTHER" id="PTHR19328">
    <property type="entry name" value="HEDGEHOG-INTERACTING PROTEIN"/>
    <property type="match status" value="1"/>
</dbReference>
<dbReference type="PROSITE" id="PS51257">
    <property type="entry name" value="PROKAR_LIPOPROTEIN"/>
    <property type="match status" value="1"/>
</dbReference>
<sequence length="397" mass="43830">MKHLFTLLLLATLVLSCKNESKSNEAIVAIQTNSNTITSINSNQQVPLVENIPLIEDQKKYTVTPVIEGLNNAWGMTWLPNGDLIYTEKEGKLYRYNGTKSIEITGLPEVYLRGQGGLLDVITHPEFDKNGRIYISYASSEGEGSGGNTAIAAAVLKNDQLTDLKVLYKATPNTRKGQHFGSRFAWDSDGYLYFSIGERGERDVNPQDLSRDGGKIYRLHDDGSVPADNPFIDIAGAKTAAFTYGNRNPQGMTVHPKTGKIVSHEHGPQGGDEINFVKPGRNYGWPVISYGENYGGGKFAESTAKQGMEQPFYYWVPSIAPSGFAILDNTAYGDWNGNYLVGSLKFQYLEMLYVNDNAVTKREKIVDGIGRLRNVKIGPDGFIYISVEGKGIFKITR</sequence>
<dbReference type="Pfam" id="PF07995">
    <property type="entry name" value="GSDH"/>
    <property type="match status" value="1"/>
</dbReference>
<dbReference type="AlphaFoldDB" id="A0A2S6IGI0"/>
<protein>
    <submittedName>
        <fullName evidence="2">Glucose/arabinose dehydrogenase</fullName>
    </submittedName>
</protein>
<dbReference type="InterPro" id="IPR012938">
    <property type="entry name" value="Glc/Sorbosone_DH"/>
</dbReference>
<dbReference type="PANTHER" id="PTHR19328:SF75">
    <property type="entry name" value="ALDOSE SUGAR DEHYDROGENASE YLII"/>
    <property type="match status" value="1"/>
</dbReference>
<organism evidence="2 3">
    <name type="scientific">Nonlabens xylanidelens</name>
    <dbReference type="NCBI Taxonomy" id="191564"/>
    <lineage>
        <taxon>Bacteria</taxon>
        <taxon>Pseudomonadati</taxon>
        <taxon>Bacteroidota</taxon>
        <taxon>Flavobacteriia</taxon>
        <taxon>Flavobacteriales</taxon>
        <taxon>Flavobacteriaceae</taxon>
        <taxon>Nonlabens</taxon>
    </lineage>
</organism>
<keyword evidence="3" id="KW-1185">Reference proteome</keyword>
<dbReference type="OrthoDB" id="9770043at2"/>